<organism evidence="1 2">
    <name type="scientific">Cinchona calisaya</name>
    <dbReference type="NCBI Taxonomy" id="153742"/>
    <lineage>
        <taxon>Eukaryota</taxon>
        <taxon>Viridiplantae</taxon>
        <taxon>Streptophyta</taxon>
        <taxon>Embryophyta</taxon>
        <taxon>Tracheophyta</taxon>
        <taxon>Spermatophyta</taxon>
        <taxon>Magnoliopsida</taxon>
        <taxon>eudicotyledons</taxon>
        <taxon>Gunneridae</taxon>
        <taxon>Pentapetalae</taxon>
        <taxon>asterids</taxon>
        <taxon>lamiids</taxon>
        <taxon>Gentianales</taxon>
        <taxon>Rubiaceae</taxon>
        <taxon>Cinchonoideae</taxon>
        <taxon>Cinchoneae</taxon>
        <taxon>Cinchona</taxon>
    </lineage>
</organism>
<accession>A0ABD3AWK8</accession>
<dbReference type="EMBL" id="JBJUIK010000002">
    <property type="protein sequence ID" value="KAL3535586.1"/>
    <property type="molecule type" value="Genomic_DNA"/>
</dbReference>
<dbReference type="Proteomes" id="UP001630127">
    <property type="component" value="Unassembled WGS sequence"/>
</dbReference>
<comment type="caution">
    <text evidence="1">The sequence shown here is derived from an EMBL/GenBank/DDBJ whole genome shotgun (WGS) entry which is preliminary data.</text>
</comment>
<sequence>MVAVSCESQEGVGIDGGWWLVVAGRKRCGWIMVEGLRGGIDGGRWLEEERDGVSGGWWLWGGKGLRLTGCWGRKGRGGIDGGAIHTQNEFTSLAINLLTLTAAYLSQA</sequence>
<evidence type="ECO:0000313" key="2">
    <source>
        <dbReference type="Proteomes" id="UP001630127"/>
    </source>
</evidence>
<reference evidence="1 2" key="1">
    <citation type="submission" date="2024-11" db="EMBL/GenBank/DDBJ databases">
        <title>A near-complete genome assembly of Cinchona calisaya.</title>
        <authorList>
            <person name="Lian D.C."/>
            <person name="Zhao X.W."/>
            <person name="Wei L."/>
        </authorList>
    </citation>
    <scope>NUCLEOTIDE SEQUENCE [LARGE SCALE GENOMIC DNA]</scope>
    <source>
        <tissue evidence="1">Nenye</tissue>
    </source>
</reference>
<protein>
    <submittedName>
        <fullName evidence="1">Uncharacterized protein</fullName>
    </submittedName>
</protein>
<name>A0ABD3AWK8_9GENT</name>
<gene>
    <name evidence="1" type="ORF">ACH5RR_004047</name>
</gene>
<evidence type="ECO:0000313" key="1">
    <source>
        <dbReference type="EMBL" id="KAL3535586.1"/>
    </source>
</evidence>
<proteinExistence type="predicted"/>
<dbReference type="AlphaFoldDB" id="A0ABD3AWK8"/>
<keyword evidence="2" id="KW-1185">Reference proteome</keyword>